<dbReference type="PANTHER" id="PTHR43143">
    <property type="entry name" value="METALLOPHOSPHOESTERASE, CALCINEURIN SUPERFAMILY"/>
    <property type="match status" value="1"/>
</dbReference>
<proteinExistence type="predicted"/>
<comment type="caution">
    <text evidence="2">The sequence shown here is derived from an EMBL/GenBank/DDBJ whole genome shotgun (WGS) entry which is preliminary data.</text>
</comment>
<dbReference type="InterPro" id="IPR051918">
    <property type="entry name" value="STPP_CPPED1"/>
</dbReference>
<sequence length="691" mass="75845">MLRPETRLFSFAVVGDTHVKPETGDQSAPWKVNERATGRARFIAREIARYDPRFVIHLGDLVHPVPELPTFDAAVALTHDVFRQHHNRMHVLPGNHDIGDKPNRAMPAKGVRESWIAIHEKNFGPSYRFFDQDGVRVVTLNTPVLNSGLPMEAAQRAWLETTLASAGDLRVFVFLHYPLFVRAPDEPSTYDNVDEPARSDLLDLFRRHQVEAVFAGHVHNIFYHRLAGTEYYVLPATSFVRQDYSEMFRIEAAAENGRDDAEKLGFVMVDVHADGHAVHILRSYGRELGAAESLAPAAPRTTDLLPHPKRPGGAPIGVFMRHPWAEIVTLPQNGPMDEFVRKQVRNDYPIAALWRLGVRRARVPLDDLIDPASRRRMADLVAIGHRFTVSGFGVPAGGAADAIVEHADLIDRFECVLPFDAVSDQAEALAAFRARLGRPVLLARVATSADEAKIGSKIELFVAHGFRPDQLPDLEALLPLAIDGIVVRAGLDADLPALCATLDAWARRTGLGVDLHLRIAGNNPAANVTDDAAILAAAVEFYACALAFPRLGLFFDPFMDLDRGYFVRHGLVDRRCNLRPAGLAIEALSTFWGETGAAAELAVDMQGQGRILMLSGAERAGFLILPKPGARLTLDPARWEAFGLAAPPLCVPLDAPWQVSSRIGTQLAAEDGSVPDTFDRPTLLVGTRSKV</sequence>
<dbReference type="OrthoDB" id="9780884at2"/>
<organism evidence="2 3">
    <name type="scientific">Aquabacter spiritensis</name>
    <dbReference type="NCBI Taxonomy" id="933073"/>
    <lineage>
        <taxon>Bacteria</taxon>
        <taxon>Pseudomonadati</taxon>
        <taxon>Pseudomonadota</taxon>
        <taxon>Alphaproteobacteria</taxon>
        <taxon>Hyphomicrobiales</taxon>
        <taxon>Xanthobacteraceae</taxon>
        <taxon>Aquabacter</taxon>
    </lineage>
</organism>
<evidence type="ECO:0000313" key="2">
    <source>
        <dbReference type="EMBL" id="TCT07904.1"/>
    </source>
</evidence>
<gene>
    <name evidence="2" type="ORF">EDC64_101423</name>
</gene>
<protein>
    <submittedName>
        <fullName evidence="2">Calcineurin-like phosphoesterase family protein</fullName>
    </submittedName>
</protein>
<keyword evidence="3" id="KW-1185">Reference proteome</keyword>
<evidence type="ECO:0000313" key="3">
    <source>
        <dbReference type="Proteomes" id="UP000294664"/>
    </source>
</evidence>
<evidence type="ECO:0000259" key="1">
    <source>
        <dbReference type="Pfam" id="PF00149"/>
    </source>
</evidence>
<dbReference type="Pfam" id="PF00149">
    <property type="entry name" value="Metallophos"/>
    <property type="match status" value="1"/>
</dbReference>
<feature type="domain" description="Calcineurin-like phosphoesterase" evidence="1">
    <location>
        <begin position="10"/>
        <end position="219"/>
    </location>
</feature>
<reference evidence="2 3" key="1">
    <citation type="submission" date="2019-03" db="EMBL/GenBank/DDBJ databases">
        <title>Genomic Encyclopedia of Type Strains, Phase IV (KMG-IV): sequencing the most valuable type-strain genomes for metagenomic binning, comparative biology and taxonomic classification.</title>
        <authorList>
            <person name="Goeker M."/>
        </authorList>
    </citation>
    <scope>NUCLEOTIDE SEQUENCE [LARGE SCALE GENOMIC DNA]</scope>
    <source>
        <strain evidence="2 3">DSM 9035</strain>
    </source>
</reference>
<accession>A0A4R3M3R3</accession>
<dbReference type="AlphaFoldDB" id="A0A4R3M3R3"/>
<dbReference type="RefSeq" id="WP_132029342.1">
    <property type="nucleotide sequence ID" value="NZ_SMAI01000001.1"/>
</dbReference>
<dbReference type="PANTHER" id="PTHR43143:SF1">
    <property type="entry name" value="SERINE_THREONINE-PROTEIN PHOSPHATASE CPPED1"/>
    <property type="match status" value="1"/>
</dbReference>
<dbReference type="EMBL" id="SMAI01000001">
    <property type="protein sequence ID" value="TCT07904.1"/>
    <property type="molecule type" value="Genomic_DNA"/>
</dbReference>
<dbReference type="Proteomes" id="UP000294664">
    <property type="component" value="Unassembled WGS sequence"/>
</dbReference>
<dbReference type="InterPro" id="IPR029052">
    <property type="entry name" value="Metallo-depent_PP-like"/>
</dbReference>
<dbReference type="SUPFAM" id="SSF56300">
    <property type="entry name" value="Metallo-dependent phosphatases"/>
    <property type="match status" value="1"/>
</dbReference>
<name>A0A4R3M3R3_9HYPH</name>
<dbReference type="GO" id="GO:0016787">
    <property type="term" value="F:hydrolase activity"/>
    <property type="evidence" value="ECO:0007669"/>
    <property type="project" value="InterPro"/>
</dbReference>
<dbReference type="Gene3D" id="3.60.21.10">
    <property type="match status" value="1"/>
</dbReference>
<dbReference type="InterPro" id="IPR004843">
    <property type="entry name" value="Calcineurin-like_PHP"/>
</dbReference>